<dbReference type="EMBL" id="BPLR01015331">
    <property type="protein sequence ID" value="GIY75377.1"/>
    <property type="molecule type" value="Genomic_DNA"/>
</dbReference>
<gene>
    <name evidence="1" type="ORF">CEXT_167911</name>
</gene>
<proteinExistence type="predicted"/>
<protein>
    <submittedName>
        <fullName evidence="1">Uncharacterized protein</fullName>
    </submittedName>
</protein>
<organism evidence="1 2">
    <name type="scientific">Caerostris extrusa</name>
    <name type="common">Bark spider</name>
    <name type="synonym">Caerostris bankana</name>
    <dbReference type="NCBI Taxonomy" id="172846"/>
    <lineage>
        <taxon>Eukaryota</taxon>
        <taxon>Metazoa</taxon>
        <taxon>Ecdysozoa</taxon>
        <taxon>Arthropoda</taxon>
        <taxon>Chelicerata</taxon>
        <taxon>Arachnida</taxon>
        <taxon>Araneae</taxon>
        <taxon>Araneomorphae</taxon>
        <taxon>Entelegynae</taxon>
        <taxon>Araneoidea</taxon>
        <taxon>Araneidae</taxon>
        <taxon>Caerostris</taxon>
    </lineage>
</organism>
<dbReference type="Proteomes" id="UP001054945">
    <property type="component" value="Unassembled WGS sequence"/>
</dbReference>
<evidence type="ECO:0000313" key="2">
    <source>
        <dbReference type="Proteomes" id="UP001054945"/>
    </source>
</evidence>
<comment type="caution">
    <text evidence="1">The sequence shown here is derived from an EMBL/GenBank/DDBJ whole genome shotgun (WGS) entry which is preliminary data.</text>
</comment>
<sequence>FIVRLPGGRSSFPYACEHGGELATGSCNDLPYHPRKWAVLFGYHIRGAQYSSSSDIQRK</sequence>
<accession>A0AAV4VYC9</accession>
<name>A0AAV4VYC9_CAEEX</name>
<evidence type="ECO:0000313" key="1">
    <source>
        <dbReference type="EMBL" id="GIY75377.1"/>
    </source>
</evidence>
<keyword evidence="2" id="KW-1185">Reference proteome</keyword>
<reference evidence="1 2" key="1">
    <citation type="submission" date="2021-06" db="EMBL/GenBank/DDBJ databases">
        <title>Caerostris extrusa draft genome.</title>
        <authorList>
            <person name="Kono N."/>
            <person name="Arakawa K."/>
        </authorList>
    </citation>
    <scope>NUCLEOTIDE SEQUENCE [LARGE SCALE GENOMIC DNA]</scope>
</reference>
<feature type="non-terminal residue" evidence="1">
    <location>
        <position position="1"/>
    </location>
</feature>
<dbReference type="AlphaFoldDB" id="A0AAV4VYC9"/>